<name>A0A921TJ60_9GAMM</name>
<protein>
    <recommendedName>
        <fullName evidence="3">DUF3106 domain-containing protein</fullName>
    </recommendedName>
</protein>
<sequence>MDPVEQRRVREAASAFQALPPARQVELRAQFAALDAMERRGWLLGPALGADWVALQPLFGFVGADEREALLAALRGLGPEARAQRARRAHRTPPQARAALRRELLAQPPERRAAWLEAAAQR</sequence>
<dbReference type="Proteomes" id="UP000717981">
    <property type="component" value="Unassembled WGS sequence"/>
</dbReference>
<reference evidence="1" key="1">
    <citation type="submission" date="2017-10" db="EMBL/GenBank/DDBJ databases">
        <title>Whole genome sequencing of members of genus Pseudoxanthomonas.</title>
        <authorList>
            <person name="Kumar S."/>
            <person name="Bansal K."/>
            <person name="Kaur A."/>
            <person name="Patil P."/>
            <person name="Sharma S."/>
            <person name="Patil P.B."/>
        </authorList>
    </citation>
    <scope>NUCLEOTIDE SEQUENCE</scope>
    <source>
        <strain evidence="1">DSM 22914</strain>
    </source>
</reference>
<dbReference type="OrthoDB" id="6054283at2"/>
<dbReference type="AlphaFoldDB" id="A0A921TJ60"/>
<evidence type="ECO:0008006" key="3">
    <source>
        <dbReference type="Google" id="ProtNLM"/>
    </source>
</evidence>
<proteinExistence type="predicted"/>
<evidence type="ECO:0000313" key="1">
    <source>
        <dbReference type="EMBL" id="KAF1690730.1"/>
    </source>
</evidence>
<keyword evidence="2" id="KW-1185">Reference proteome</keyword>
<gene>
    <name evidence="1" type="ORF">CR938_01110</name>
</gene>
<organism evidence="1 2">
    <name type="scientific">Pseudoxanthomonas taiwanensis</name>
    <dbReference type="NCBI Taxonomy" id="176598"/>
    <lineage>
        <taxon>Bacteria</taxon>
        <taxon>Pseudomonadati</taxon>
        <taxon>Pseudomonadota</taxon>
        <taxon>Gammaproteobacteria</taxon>
        <taxon>Lysobacterales</taxon>
        <taxon>Lysobacteraceae</taxon>
        <taxon>Pseudoxanthomonas</taxon>
    </lineage>
</organism>
<evidence type="ECO:0000313" key="2">
    <source>
        <dbReference type="Proteomes" id="UP000717981"/>
    </source>
</evidence>
<dbReference type="EMBL" id="PDWK01000003">
    <property type="protein sequence ID" value="KAF1690730.1"/>
    <property type="molecule type" value="Genomic_DNA"/>
</dbReference>
<comment type="caution">
    <text evidence="1">The sequence shown here is derived from an EMBL/GenBank/DDBJ whole genome shotgun (WGS) entry which is preliminary data.</text>
</comment>
<accession>A0A921TJ60</accession>